<dbReference type="SUPFAM" id="SSF103481">
    <property type="entry name" value="Multidrug resistance efflux transporter EmrE"/>
    <property type="match status" value="1"/>
</dbReference>
<accession>A0A1I7RM37</accession>
<dbReference type="Proteomes" id="UP000582659">
    <property type="component" value="Unassembled WGS sequence"/>
</dbReference>
<feature type="transmembrane region" description="Helical" evidence="1">
    <location>
        <begin position="134"/>
        <end position="158"/>
    </location>
</feature>
<gene>
    <name evidence="3" type="ORF">BXYJ_LOCUS10109</name>
</gene>
<evidence type="ECO:0000313" key="4">
    <source>
        <dbReference type="Proteomes" id="UP000095284"/>
    </source>
</evidence>
<proteinExistence type="predicted"/>
<feature type="transmembrane region" description="Helical" evidence="1">
    <location>
        <begin position="64"/>
        <end position="89"/>
    </location>
</feature>
<reference evidence="3" key="2">
    <citation type="submission" date="2020-09" db="EMBL/GenBank/DDBJ databases">
        <authorList>
            <person name="Kikuchi T."/>
        </authorList>
    </citation>
    <scope>NUCLEOTIDE SEQUENCE</scope>
    <source>
        <strain evidence="3">Ka4C1</strain>
    </source>
</reference>
<evidence type="ECO:0000313" key="3">
    <source>
        <dbReference type="EMBL" id="CAD5227757.1"/>
    </source>
</evidence>
<feature type="domain" description="EamA" evidence="2">
    <location>
        <begin position="28"/>
        <end position="182"/>
    </location>
</feature>
<dbReference type="Gene3D" id="1.10.3730.20">
    <property type="match status" value="1"/>
</dbReference>
<dbReference type="InterPro" id="IPR037185">
    <property type="entry name" value="EmrE-like"/>
</dbReference>
<sequence>MSSKTTEVDERIKVDQAKNRVKKTIVSVIVIALVAISWACATQFSKSALTINRHDFYAPYSMVWFSTTFMAICYPVYVFYALAFTGATLKDTNKDAALVFSRDTVRIRDVLVKVGPFLVMWVAANYSYSYALGHISASAASSIMSSNTAMVCFLAYCFLGSVPSIIKIVGAFLAIAGVVVISLDHEFAGSWLGVVLVVFSALSAAFYKVLFKKVNGDANLGQVSLFMSMLGVLDLLINIWPTIVMVVTDADHIKFSAVPWLPLIGAGLLSLIFNFLVNFGIALLNPLVISVGMLCGIPVSAAIDIVVRGMPMTWTFGVSSMLFIVSFFLTTFPVDDWVLFWIKSSQVEFTAA</sequence>
<evidence type="ECO:0000313" key="5">
    <source>
        <dbReference type="Proteomes" id="UP000659654"/>
    </source>
</evidence>
<dbReference type="EMBL" id="CAJFCV020000004">
    <property type="protein sequence ID" value="CAG9118178.1"/>
    <property type="molecule type" value="Genomic_DNA"/>
</dbReference>
<dbReference type="InterPro" id="IPR000620">
    <property type="entry name" value="EamA_dom"/>
</dbReference>
<dbReference type="InterPro" id="IPR026505">
    <property type="entry name" value="Solute_c_fam_35_mem_F3/F4"/>
</dbReference>
<evidence type="ECO:0000259" key="2">
    <source>
        <dbReference type="Pfam" id="PF00892"/>
    </source>
</evidence>
<dbReference type="WBParaSite" id="BXY_0177200.1">
    <property type="protein sequence ID" value="BXY_0177200.1"/>
    <property type="gene ID" value="BXY_0177200"/>
</dbReference>
<feature type="transmembrane region" description="Helical" evidence="1">
    <location>
        <begin position="313"/>
        <end position="334"/>
    </location>
</feature>
<name>A0A1I7RM37_BURXY</name>
<dbReference type="PANTHER" id="PTHR19346:SF4">
    <property type="entry name" value="SUGAR PHOSPHATE TRANSPORTER DOMAIN-CONTAINING PROTEIN"/>
    <property type="match status" value="1"/>
</dbReference>
<dbReference type="EMBL" id="CAJFDI010000004">
    <property type="protein sequence ID" value="CAD5227757.1"/>
    <property type="molecule type" value="Genomic_DNA"/>
</dbReference>
<dbReference type="Pfam" id="PF00892">
    <property type="entry name" value="EamA"/>
    <property type="match status" value="1"/>
</dbReference>
<feature type="transmembrane region" description="Helical" evidence="1">
    <location>
        <begin position="21"/>
        <end position="44"/>
    </location>
</feature>
<feature type="transmembrane region" description="Helical" evidence="1">
    <location>
        <begin position="110"/>
        <end position="128"/>
    </location>
</feature>
<feature type="transmembrane region" description="Helical" evidence="1">
    <location>
        <begin position="223"/>
        <end position="248"/>
    </location>
</feature>
<feature type="transmembrane region" description="Helical" evidence="1">
    <location>
        <begin position="165"/>
        <end position="183"/>
    </location>
</feature>
<evidence type="ECO:0000256" key="1">
    <source>
        <dbReference type="SAM" id="Phobius"/>
    </source>
</evidence>
<keyword evidence="1" id="KW-0812">Transmembrane</keyword>
<dbReference type="OrthoDB" id="10062838at2759"/>
<organism evidence="4 6">
    <name type="scientific">Bursaphelenchus xylophilus</name>
    <name type="common">Pinewood nematode worm</name>
    <name type="synonym">Aphelenchoides xylophilus</name>
    <dbReference type="NCBI Taxonomy" id="6326"/>
    <lineage>
        <taxon>Eukaryota</taxon>
        <taxon>Metazoa</taxon>
        <taxon>Ecdysozoa</taxon>
        <taxon>Nematoda</taxon>
        <taxon>Chromadorea</taxon>
        <taxon>Rhabditida</taxon>
        <taxon>Tylenchina</taxon>
        <taxon>Tylenchomorpha</taxon>
        <taxon>Aphelenchoidea</taxon>
        <taxon>Aphelenchoididae</taxon>
        <taxon>Bursaphelenchus</taxon>
    </lineage>
</organism>
<dbReference type="GO" id="GO:0016020">
    <property type="term" value="C:membrane"/>
    <property type="evidence" value="ECO:0007669"/>
    <property type="project" value="InterPro"/>
</dbReference>
<keyword evidence="1" id="KW-0472">Membrane</keyword>
<dbReference type="SMR" id="A0A1I7RM37"/>
<keyword evidence="1" id="KW-1133">Transmembrane helix</keyword>
<dbReference type="Proteomes" id="UP000095284">
    <property type="component" value="Unplaced"/>
</dbReference>
<dbReference type="eggNOG" id="KOG4314">
    <property type="taxonomic scope" value="Eukaryota"/>
</dbReference>
<evidence type="ECO:0000313" key="6">
    <source>
        <dbReference type="WBParaSite" id="BXY_0177200.1"/>
    </source>
</evidence>
<feature type="transmembrane region" description="Helical" evidence="1">
    <location>
        <begin position="287"/>
        <end position="307"/>
    </location>
</feature>
<dbReference type="Proteomes" id="UP000659654">
    <property type="component" value="Unassembled WGS sequence"/>
</dbReference>
<feature type="transmembrane region" description="Helical" evidence="1">
    <location>
        <begin position="260"/>
        <end position="280"/>
    </location>
</feature>
<protein>
    <submittedName>
        <fullName evidence="3">(pine wood nematode) hypothetical protein</fullName>
    </submittedName>
    <submittedName>
        <fullName evidence="6">EamA domain-containing protein</fullName>
    </submittedName>
</protein>
<keyword evidence="5" id="KW-1185">Reference proteome</keyword>
<reference evidence="6" key="1">
    <citation type="submission" date="2016-11" db="UniProtKB">
        <authorList>
            <consortium name="WormBaseParasite"/>
        </authorList>
    </citation>
    <scope>IDENTIFICATION</scope>
</reference>
<feature type="transmembrane region" description="Helical" evidence="1">
    <location>
        <begin position="189"/>
        <end position="211"/>
    </location>
</feature>
<dbReference type="PANTHER" id="PTHR19346">
    <property type="entry name" value="SUGAR PHOSPHATE TRANSPORTER DOMAIN-CONTAINING PROTEIN"/>
    <property type="match status" value="1"/>
</dbReference>
<dbReference type="AlphaFoldDB" id="A0A1I7RM37"/>